<name>A0A1T5DPA4_9SPHN</name>
<organism evidence="2 3">
    <name type="scientific">Rhizorhabdus histidinilytica</name>
    <dbReference type="NCBI Taxonomy" id="439228"/>
    <lineage>
        <taxon>Bacteria</taxon>
        <taxon>Pseudomonadati</taxon>
        <taxon>Pseudomonadota</taxon>
        <taxon>Alphaproteobacteria</taxon>
        <taxon>Sphingomonadales</taxon>
        <taxon>Sphingomonadaceae</taxon>
        <taxon>Rhizorhabdus</taxon>
    </lineage>
</organism>
<dbReference type="PROSITE" id="PS00372">
    <property type="entry name" value="PTS_EIIA_TYPE_2_HIS"/>
    <property type="match status" value="1"/>
</dbReference>
<dbReference type="InterPro" id="IPR051541">
    <property type="entry name" value="PTS_SugarTrans_NitroReg"/>
</dbReference>
<dbReference type="SUPFAM" id="SSF55804">
    <property type="entry name" value="Phoshotransferase/anion transport protein"/>
    <property type="match status" value="1"/>
</dbReference>
<dbReference type="EMBL" id="FUYM01000005">
    <property type="protein sequence ID" value="SKB73474.1"/>
    <property type="molecule type" value="Genomic_DNA"/>
</dbReference>
<dbReference type="Pfam" id="PF00359">
    <property type="entry name" value="PTS_EIIA_2"/>
    <property type="match status" value="1"/>
</dbReference>
<reference evidence="3" key="1">
    <citation type="submission" date="2017-02" db="EMBL/GenBank/DDBJ databases">
        <authorList>
            <person name="Varghese N."/>
            <person name="Submissions S."/>
        </authorList>
    </citation>
    <scope>NUCLEOTIDE SEQUENCE [LARGE SCALE GENOMIC DNA]</scope>
    <source>
        <strain evidence="3">UM2</strain>
    </source>
</reference>
<proteinExistence type="predicted"/>
<dbReference type="InterPro" id="IPR016152">
    <property type="entry name" value="PTrfase/Anion_transptr"/>
</dbReference>
<accession>A0A1T5DPA4</accession>
<dbReference type="PANTHER" id="PTHR47738">
    <property type="entry name" value="PTS SYSTEM FRUCTOSE-LIKE EIIA COMPONENT-RELATED"/>
    <property type="match status" value="1"/>
</dbReference>
<evidence type="ECO:0000313" key="2">
    <source>
        <dbReference type="EMBL" id="SKB73474.1"/>
    </source>
</evidence>
<keyword evidence="3" id="KW-1185">Reference proteome</keyword>
<dbReference type="InterPro" id="IPR002178">
    <property type="entry name" value="PTS_EIIA_type-2_dom"/>
</dbReference>
<dbReference type="OrthoDB" id="95460at2"/>
<dbReference type="PANTHER" id="PTHR47738:SF1">
    <property type="entry name" value="NITROGEN REGULATORY PROTEIN"/>
    <property type="match status" value="1"/>
</dbReference>
<protein>
    <submittedName>
        <fullName evidence="2">PTS IIA-like nitrogen-regulatory protein PtsN</fullName>
    </submittedName>
</protein>
<feature type="domain" description="PTS EIIA type-2" evidence="1">
    <location>
        <begin position="12"/>
        <end position="155"/>
    </location>
</feature>
<sequence>MTDNKSMDDLSDLLSPQAVQAALVVPNKKALFQQLAGVAAKLVDGEARVIVERLVERERLGSTGFGGGVAIPHGKIEGLDRVVGLFARLANPIDFAAIDDLPVDLVFLLLSPVDAGVEHLKALARVSRRMRDKAFVAKLRGAGSDDALYALFAAGEARHAA</sequence>
<evidence type="ECO:0000259" key="1">
    <source>
        <dbReference type="PROSITE" id="PS51094"/>
    </source>
</evidence>
<dbReference type="Proteomes" id="UP000189818">
    <property type="component" value="Unassembled WGS sequence"/>
</dbReference>
<dbReference type="CDD" id="cd00211">
    <property type="entry name" value="PTS_IIA_fru"/>
    <property type="match status" value="1"/>
</dbReference>
<gene>
    <name evidence="2" type="ORF">SAMN06295920_105339</name>
</gene>
<evidence type="ECO:0000313" key="3">
    <source>
        <dbReference type="Proteomes" id="UP000189818"/>
    </source>
</evidence>
<dbReference type="STRING" id="439228.SAMN06295920_105339"/>
<dbReference type="GO" id="GO:0030295">
    <property type="term" value="F:protein kinase activator activity"/>
    <property type="evidence" value="ECO:0007669"/>
    <property type="project" value="TreeGrafter"/>
</dbReference>
<dbReference type="AlphaFoldDB" id="A0A1T5DPA4"/>
<dbReference type="Gene3D" id="3.40.930.10">
    <property type="entry name" value="Mannitol-specific EII, Chain A"/>
    <property type="match status" value="1"/>
</dbReference>
<dbReference type="PROSITE" id="PS51094">
    <property type="entry name" value="PTS_EIIA_TYPE_2"/>
    <property type="match status" value="1"/>
</dbReference>
<dbReference type="RefSeq" id="WP_079648692.1">
    <property type="nucleotide sequence ID" value="NZ_FUYM01000005.1"/>
</dbReference>